<dbReference type="Pfam" id="PF01568">
    <property type="entry name" value="Molydop_binding"/>
    <property type="match status" value="1"/>
</dbReference>
<dbReference type="Pfam" id="PF04879">
    <property type="entry name" value="Molybdop_Fe4S4"/>
    <property type="match status" value="1"/>
</dbReference>
<dbReference type="PROSITE" id="PS00551">
    <property type="entry name" value="MOLYBDOPTERIN_PROK_1"/>
    <property type="match status" value="1"/>
</dbReference>
<keyword evidence="18" id="KW-1185">Reference proteome</keyword>
<dbReference type="InterPro" id="IPR001041">
    <property type="entry name" value="2Fe-2S_ferredoxin-type"/>
</dbReference>
<dbReference type="FunFam" id="3.40.228.10:FF:000002">
    <property type="entry name" value="Formate dehydrogenase subunit alpha"/>
    <property type="match status" value="1"/>
</dbReference>
<dbReference type="PANTHER" id="PTHR43105">
    <property type="entry name" value="RESPIRATORY NITRATE REDUCTASE"/>
    <property type="match status" value="1"/>
</dbReference>
<evidence type="ECO:0000313" key="17">
    <source>
        <dbReference type="EMBL" id="SIS81228.1"/>
    </source>
</evidence>
<feature type="domain" description="4Fe-4S His(Cys)3-ligated-type" evidence="16">
    <location>
        <begin position="89"/>
        <end position="129"/>
    </location>
</feature>
<keyword evidence="8" id="KW-0677">Repeat</keyword>
<dbReference type="PROSITE" id="PS51839">
    <property type="entry name" value="4FE4S_HC3"/>
    <property type="match status" value="1"/>
</dbReference>
<comment type="cofactor">
    <cofactor evidence="2">
        <name>[4Fe-4S] cluster</name>
        <dbReference type="ChEBI" id="CHEBI:49883"/>
    </cofactor>
</comment>
<dbReference type="PROSITE" id="PS51669">
    <property type="entry name" value="4FE4S_MOW_BIS_MGD"/>
    <property type="match status" value="1"/>
</dbReference>
<dbReference type="GO" id="GO:0043546">
    <property type="term" value="F:molybdopterin cofactor binding"/>
    <property type="evidence" value="ECO:0007669"/>
    <property type="project" value="InterPro"/>
</dbReference>
<dbReference type="InterPro" id="IPR017900">
    <property type="entry name" value="4Fe4S_Fe_S_CS"/>
</dbReference>
<evidence type="ECO:0000259" key="14">
    <source>
        <dbReference type="PROSITE" id="PS51379"/>
    </source>
</evidence>
<dbReference type="GO" id="GO:0051539">
    <property type="term" value="F:4 iron, 4 sulfur cluster binding"/>
    <property type="evidence" value="ECO:0007669"/>
    <property type="project" value="UniProtKB-KW"/>
</dbReference>
<gene>
    <name evidence="17" type="ORF">SAMN05421799_104234</name>
</gene>
<dbReference type="PANTHER" id="PTHR43105:SF14">
    <property type="entry name" value="FORMATE DEHYDROGENASE H"/>
    <property type="match status" value="1"/>
</dbReference>
<dbReference type="InterPro" id="IPR006656">
    <property type="entry name" value="Mopterin_OxRdtase"/>
</dbReference>
<dbReference type="CDD" id="cd02753">
    <property type="entry name" value="MopB_Formate-Dh-H"/>
    <property type="match status" value="1"/>
</dbReference>
<dbReference type="PROSITE" id="PS51085">
    <property type="entry name" value="2FE2S_FER_2"/>
    <property type="match status" value="1"/>
</dbReference>
<dbReference type="STRING" id="252246.SAMN05421799_104234"/>
<dbReference type="InterPro" id="IPR036010">
    <property type="entry name" value="2Fe-2S_ferredoxin-like_sf"/>
</dbReference>
<dbReference type="PROSITE" id="PS00198">
    <property type="entry name" value="4FE4S_FER_1"/>
    <property type="match status" value="1"/>
</dbReference>
<dbReference type="PIRSF" id="PIRSF036643">
    <property type="entry name" value="FDH_alpha"/>
    <property type="match status" value="1"/>
</dbReference>
<dbReference type="GO" id="GO:0008863">
    <property type="term" value="F:formate dehydrogenase (NAD+) activity"/>
    <property type="evidence" value="ECO:0007669"/>
    <property type="project" value="InterPro"/>
</dbReference>
<dbReference type="InterPro" id="IPR006478">
    <property type="entry name" value="Formate_DH_asu"/>
</dbReference>
<dbReference type="SMART" id="SM00929">
    <property type="entry name" value="NADH-G_4Fe-4S_3"/>
    <property type="match status" value="1"/>
</dbReference>
<evidence type="ECO:0000256" key="6">
    <source>
        <dbReference type="ARBA" id="ARBA00022714"/>
    </source>
</evidence>
<evidence type="ECO:0000256" key="3">
    <source>
        <dbReference type="ARBA" id="ARBA00007023"/>
    </source>
</evidence>
<dbReference type="SMART" id="SM00926">
    <property type="entry name" value="Molybdop_Fe4S4"/>
    <property type="match status" value="1"/>
</dbReference>
<evidence type="ECO:0000256" key="5">
    <source>
        <dbReference type="ARBA" id="ARBA00022505"/>
    </source>
</evidence>
<evidence type="ECO:0000256" key="12">
    <source>
        <dbReference type="ARBA" id="ARBA00034078"/>
    </source>
</evidence>
<dbReference type="Gene3D" id="2.20.25.90">
    <property type="entry name" value="ADC-like domains"/>
    <property type="match status" value="1"/>
</dbReference>
<keyword evidence="4" id="KW-0004">4Fe-4S</keyword>
<dbReference type="InterPro" id="IPR006963">
    <property type="entry name" value="Mopterin_OxRdtase_4Fe-4S_dom"/>
</dbReference>
<dbReference type="CDD" id="cd00207">
    <property type="entry name" value="fer2"/>
    <property type="match status" value="1"/>
</dbReference>
<dbReference type="InterPro" id="IPR041924">
    <property type="entry name" value="Formate_Dh-H_N"/>
</dbReference>
<dbReference type="Proteomes" id="UP000186156">
    <property type="component" value="Unassembled WGS sequence"/>
</dbReference>
<comment type="cofactor">
    <cofactor evidence="12">
        <name>[2Fe-2S] cluster</name>
        <dbReference type="ChEBI" id="CHEBI:190135"/>
    </cofactor>
</comment>
<dbReference type="SUPFAM" id="SSF54862">
    <property type="entry name" value="4Fe-4S ferredoxins"/>
    <property type="match status" value="1"/>
</dbReference>
<evidence type="ECO:0000259" key="13">
    <source>
        <dbReference type="PROSITE" id="PS51085"/>
    </source>
</evidence>
<evidence type="ECO:0000256" key="11">
    <source>
        <dbReference type="ARBA" id="ARBA00023014"/>
    </source>
</evidence>
<keyword evidence="5" id="KW-0500">Molybdenum</keyword>
<feature type="domain" description="2Fe-2S ferredoxin-type" evidence="13">
    <location>
        <begin position="13"/>
        <end position="89"/>
    </location>
</feature>
<dbReference type="Gene3D" id="3.30.70.20">
    <property type="match status" value="1"/>
</dbReference>
<dbReference type="FunFam" id="2.40.40.20:FF:000005">
    <property type="entry name" value="Periplasmic nitrate reductase"/>
    <property type="match status" value="1"/>
</dbReference>
<dbReference type="Pfam" id="PF00384">
    <property type="entry name" value="Molybdopterin"/>
    <property type="match status" value="1"/>
</dbReference>
<feature type="domain" description="4Fe-4S ferredoxin-type" evidence="14">
    <location>
        <begin position="149"/>
        <end position="179"/>
    </location>
</feature>
<evidence type="ECO:0000313" key="18">
    <source>
        <dbReference type="Proteomes" id="UP000186156"/>
    </source>
</evidence>
<dbReference type="GO" id="GO:0015942">
    <property type="term" value="P:formate metabolic process"/>
    <property type="evidence" value="ECO:0007669"/>
    <property type="project" value="InterPro"/>
</dbReference>
<dbReference type="Pfam" id="PF12838">
    <property type="entry name" value="Fer4_7"/>
    <property type="match status" value="1"/>
</dbReference>
<feature type="domain" description="4Fe-4S Mo/W bis-MGD-type" evidence="15">
    <location>
        <begin position="268"/>
        <end position="324"/>
    </location>
</feature>
<evidence type="ECO:0000259" key="15">
    <source>
        <dbReference type="PROSITE" id="PS51669"/>
    </source>
</evidence>
<dbReference type="InterPro" id="IPR050123">
    <property type="entry name" value="Prok_molybdopt-oxidoreductase"/>
</dbReference>
<comment type="cofactor">
    <cofactor evidence="1">
        <name>Mo-bis(molybdopterin guanine dinucleotide)</name>
        <dbReference type="ChEBI" id="CHEBI:60539"/>
    </cofactor>
</comment>
<evidence type="ECO:0000256" key="8">
    <source>
        <dbReference type="ARBA" id="ARBA00022737"/>
    </source>
</evidence>
<dbReference type="InterPro" id="IPR017896">
    <property type="entry name" value="4Fe4S_Fe-S-bd"/>
</dbReference>
<dbReference type="GO" id="GO:0022904">
    <property type="term" value="P:respiratory electron transport chain"/>
    <property type="evidence" value="ECO:0007669"/>
    <property type="project" value="TreeGrafter"/>
</dbReference>
<protein>
    <submittedName>
        <fullName evidence="17">Formate dehydrogenase major subunit</fullName>
    </submittedName>
</protein>
<dbReference type="SUPFAM" id="SSF54292">
    <property type="entry name" value="2Fe-2S ferredoxin-like"/>
    <property type="match status" value="1"/>
</dbReference>
<dbReference type="InterPro" id="IPR006657">
    <property type="entry name" value="MoPterin_dinucl-bd_dom"/>
</dbReference>
<keyword evidence="7" id="KW-0479">Metal-binding</keyword>
<keyword evidence="6" id="KW-0001">2Fe-2S</keyword>
<dbReference type="InterPro" id="IPR027467">
    <property type="entry name" value="MopterinOxRdtase_cofactor_BS"/>
</dbReference>
<evidence type="ECO:0000256" key="4">
    <source>
        <dbReference type="ARBA" id="ARBA00022485"/>
    </source>
</evidence>
<dbReference type="Pfam" id="PF10588">
    <property type="entry name" value="NADH-G_4Fe-4S_3"/>
    <property type="match status" value="1"/>
</dbReference>
<sequence length="994" mass="111438">MLDIRTEAQAEAQTVVLEIDGKEVSVEPGRSVLEAILSTGQEHPHVCYHPALGPIETCDTCIVEIDGKLMRACSTPATAGMVVRTKSVAARYARKEAMDRILKNHELYCTVCDNNNGNCVLHNTVMQMGVEHQAYPFTPKPYEVDMSNPFYRYDPQQCILCGRCVEACQNLQVSEVLSIAWDRDVPRVIWDDDVPINESSCVSCGHCVTVCPTNALMEKSMLGEAGFLTGIEKPTLDKMIDLTKKVEPGYSSIFVLSEMEHEMREARIRKTKTVCTYCGVGCAFDVWTKDRHILKVEPQMEAPVNQISTCVKGKFGWDFVNSPDRLTKPLVRKGDRFVEVSWDEALDVIEKRIKEIQAAHGYDAVAFISSSKTTNEENYLMQKLARTVMHTNNIDNCSRYCQSPATEALRRTMGLGGDTGSIRDLELADLVIIVGANPAEAHPVLSTRLRRAQKKRGQKHIVADVRRNIMASRADLFIQPRQGTDLVWLSAVTKYIIDQGRHDEAFLREHVNGFDAYVRSLEKFTLDYASEVCGLRKEDMIRVAEMIMAAERVAVCWAMGVTQHRGGSDTSTAICNLLLVTGNVARPGTGAYPLRGHNNVQGAGDMGCAPPFLPGYERIDNEVQRRKWEALWGAELPTTPGLNNHQMVDAIHEGKLKAMYLCGEDMAVVDSNINYVEDAFRKLEFFVVQDVFLSKTAQFADVVLPACPSLEKEGTFTNTERRIQRLYRVLEPLGDAKPDWEIIQMVANRFGANWNYASPREIFEEMASTADLFRGATYERLEGYGSLQWPVLPDGTDTPLLYTDGFAFPDKKARLYPVDWTPPIEVGEEYDLELNNGRLLEHFHEGNMTSRVPGIHAKVPETYVEISPELAKERGVQDGAWVRLVSPYGSIRVRVVVTDRVSGKRVYVPLLSHADEEAVNRLTSSDHDTATYTPAYKEMRVRMEVIQSCGESPMKRGNFRLGKPNPQPGVNVEKKWARKDYVPLVTEGANVREG</sequence>
<dbReference type="FunFam" id="3.30.70.20:FF:000032">
    <property type="entry name" value="Formate dehydrogenase, alpha subunit"/>
    <property type="match status" value="1"/>
</dbReference>
<evidence type="ECO:0000259" key="16">
    <source>
        <dbReference type="PROSITE" id="PS51839"/>
    </source>
</evidence>
<dbReference type="GO" id="GO:0003954">
    <property type="term" value="F:NADH dehydrogenase activity"/>
    <property type="evidence" value="ECO:0007669"/>
    <property type="project" value="TreeGrafter"/>
</dbReference>
<dbReference type="PROSITE" id="PS51379">
    <property type="entry name" value="4FE4S_FER_2"/>
    <property type="match status" value="2"/>
</dbReference>
<dbReference type="AlphaFoldDB" id="A0A1N7M564"/>
<reference evidence="18" key="1">
    <citation type="submission" date="2017-01" db="EMBL/GenBank/DDBJ databases">
        <authorList>
            <person name="Varghese N."/>
            <person name="Submissions S."/>
        </authorList>
    </citation>
    <scope>NUCLEOTIDE SEQUENCE [LARGE SCALE GENOMIC DNA]</scope>
    <source>
        <strain evidence="18">DSM 16176</strain>
    </source>
</reference>
<evidence type="ECO:0000256" key="1">
    <source>
        <dbReference type="ARBA" id="ARBA00001942"/>
    </source>
</evidence>
<accession>A0A1N7M564</accession>
<keyword evidence="10" id="KW-0408">Iron</keyword>
<dbReference type="EMBL" id="FTOO01000004">
    <property type="protein sequence ID" value="SIS81228.1"/>
    <property type="molecule type" value="Genomic_DNA"/>
</dbReference>
<organism evidence="17 18">
    <name type="scientific">Alicyclobacillus vulcanalis</name>
    <dbReference type="NCBI Taxonomy" id="252246"/>
    <lineage>
        <taxon>Bacteria</taxon>
        <taxon>Bacillati</taxon>
        <taxon>Bacillota</taxon>
        <taxon>Bacilli</taxon>
        <taxon>Bacillales</taxon>
        <taxon>Alicyclobacillaceae</taxon>
        <taxon>Alicyclobacillus</taxon>
    </lineage>
</organism>
<dbReference type="NCBIfam" id="TIGR01591">
    <property type="entry name" value="Fdh-alpha"/>
    <property type="match status" value="1"/>
</dbReference>
<dbReference type="Gene3D" id="3.40.228.10">
    <property type="entry name" value="Dimethylsulfoxide Reductase, domain 2"/>
    <property type="match status" value="1"/>
</dbReference>
<dbReference type="RefSeq" id="WP_076346408.1">
    <property type="nucleotide sequence ID" value="NZ_FTOO01000004.1"/>
</dbReference>
<dbReference type="OrthoDB" id="9805142at2"/>
<evidence type="ECO:0000256" key="9">
    <source>
        <dbReference type="ARBA" id="ARBA00023002"/>
    </source>
</evidence>
<dbReference type="FunFam" id="2.20.25.90:FF:000001">
    <property type="entry name" value="Formate dehydrogenase subunit alpha"/>
    <property type="match status" value="1"/>
</dbReference>
<dbReference type="GO" id="GO:0016020">
    <property type="term" value="C:membrane"/>
    <property type="evidence" value="ECO:0007669"/>
    <property type="project" value="TreeGrafter"/>
</dbReference>
<dbReference type="InterPro" id="IPR009010">
    <property type="entry name" value="Asp_de-COase-like_dom_sf"/>
</dbReference>
<name>A0A1N7M564_9BACL</name>
<dbReference type="FunFam" id="3.10.20.740:FF:000003">
    <property type="entry name" value="Formate dehydrogenase subunit alpha"/>
    <property type="match status" value="1"/>
</dbReference>
<dbReference type="Gene3D" id="3.40.50.740">
    <property type="match status" value="1"/>
</dbReference>
<dbReference type="GO" id="GO:0046872">
    <property type="term" value="F:metal ion binding"/>
    <property type="evidence" value="ECO:0007669"/>
    <property type="project" value="UniProtKB-KW"/>
</dbReference>
<keyword evidence="9" id="KW-0560">Oxidoreductase</keyword>
<feature type="domain" description="4Fe-4S ferredoxin-type" evidence="14">
    <location>
        <begin position="192"/>
        <end position="221"/>
    </location>
</feature>
<evidence type="ECO:0000256" key="7">
    <source>
        <dbReference type="ARBA" id="ARBA00022723"/>
    </source>
</evidence>
<dbReference type="Pfam" id="PF13510">
    <property type="entry name" value="Fer2_4"/>
    <property type="match status" value="1"/>
</dbReference>
<dbReference type="GO" id="GO:0051537">
    <property type="term" value="F:2 iron, 2 sulfur cluster binding"/>
    <property type="evidence" value="ECO:0007669"/>
    <property type="project" value="UniProtKB-KW"/>
</dbReference>
<evidence type="ECO:0000256" key="2">
    <source>
        <dbReference type="ARBA" id="ARBA00001966"/>
    </source>
</evidence>
<dbReference type="Gene3D" id="2.40.40.20">
    <property type="match status" value="1"/>
</dbReference>
<evidence type="ECO:0000256" key="10">
    <source>
        <dbReference type="ARBA" id="ARBA00023004"/>
    </source>
</evidence>
<dbReference type="Gene3D" id="3.10.20.740">
    <property type="match status" value="1"/>
</dbReference>
<proteinExistence type="inferred from homology"/>
<dbReference type="SUPFAM" id="SSF53706">
    <property type="entry name" value="Formate dehydrogenase/DMSO reductase, domains 1-3"/>
    <property type="match status" value="1"/>
</dbReference>
<dbReference type="InterPro" id="IPR019574">
    <property type="entry name" value="NADH_UbQ_OxRdtase_Gsu_4Fe4S-bd"/>
</dbReference>
<comment type="similarity">
    <text evidence="3">In the C-terminal section; belongs to the prokaryotic molybdopterin-containing oxidoreductase family.</text>
</comment>
<keyword evidence="11" id="KW-0411">Iron-sulfur</keyword>
<dbReference type="SUPFAM" id="SSF50692">
    <property type="entry name" value="ADC-like"/>
    <property type="match status" value="1"/>
</dbReference>